<dbReference type="Proteomes" id="UP001210925">
    <property type="component" value="Unassembled WGS sequence"/>
</dbReference>
<keyword evidence="3" id="KW-1185">Reference proteome</keyword>
<dbReference type="Gene3D" id="3.40.50.1820">
    <property type="entry name" value="alpha/beta hydrolase"/>
    <property type="match status" value="1"/>
</dbReference>
<dbReference type="InterPro" id="IPR002921">
    <property type="entry name" value="Fungal_lipase-type"/>
</dbReference>
<reference evidence="2" key="1">
    <citation type="submission" date="2020-05" db="EMBL/GenBank/DDBJ databases">
        <title>Phylogenomic resolution of chytrid fungi.</title>
        <authorList>
            <person name="Stajich J.E."/>
            <person name="Amses K."/>
            <person name="Simmons R."/>
            <person name="Seto K."/>
            <person name="Myers J."/>
            <person name="Bonds A."/>
            <person name="Quandt C.A."/>
            <person name="Barry K."/>
            <person name="Liu P."/>
            <person name="Grigoriev I."/>
            <person name="Longcore J.E."/>
            <person name="James T.Y."/>
        </authorList>
    </citation>
    <scope>NUCLEOTIDE SEQUENCE</scope>
    <source>
        <strain evidence="2">PLAUS21</strain>
    </source>
</reference>
<dbReference type="CDD" id="cd00519">
    <property type="entry name" value="Lipase_3"/>
    <property type="match status" value="1"/>
</dbReference>
<dbReference type="AlphaFoldDB" id="A0AAD5UPE6"/>
<dbReference type="InterPro" id="IPR051218">
    <property type="entry name" value="Sec_MonoDiacylglyc_Lipase"/>
</dbReference>
<accession>A0AAD5UPE6</accession>
<dbReference type="PANTHER" id="PTHR45856:SF25">
    <property type="entry name" value="FUNGAL LIPASE-LIKE DOMAIN-CONTAINING PROTEIN"/>
    <property type="match status" value="1"/>
</dbReference>
<comment type="caution">
    <text evidence="2">The sequence shown here is derived from an EMBL/GenBank/DDBJ whole genome shotgun (WGS) entry which is preliminary data.</text>
</comment>
<dbReference type="GO" id="GO:0006629">
    <property type="term" value="P:lipid metabolic process"/>
    <property type="evidence" value="ECO:0007669"/>
    <property type="project" value="InterPro"/>
</dbReference>
<evidence type="ECO:0000313" key="2">
    <source>
        <dbReference type="EMBL" id="KAJ3262627.1"/>
    </source>
</evidence>
<name>A0AAD5UPE6_9FUNG</name>
<dbReference type="Pfam" id="PF01764">
    <property type="entry name" value="Lipase_3"/>
    <property type="match status" value="1"/>
</dbReference>
<protein>
    <recommendedName>
        <fullName evidence="1">Fungal lipase-type domain-containing protein</fullName>
    </recommendedName>
</protein>
<gene>
    <name evidence="2" type="ORF">HK103_000156</name>
</gene>
<evidence type="ECO:0000259" key="1">
    <source>
        <dbReference type="Pfam" id="PF01764"/>
    </source>
</evidence>
<dbReference type="EMBL" id="JADGKB010000001">
    <property type="protein sequence ID" value="KAJ3262627.1"/>
    <property type="molecule type" value="Genomic_DNA"/>
</dbReference>
<dbReference type="SUPFAM" id="SSF53474">
    <property type="entry name" value="alpha/beta-Hydrolases"/>
    <property type="match status" value="1"/>
</dbReference>
<evidence type="ECO:0000313" key="3">
    <source>
        <dbReference type="Proteomes" id="UP001210925"/>
    </source>
</evidence>
<proteinExistence type="predicted"/>
<dbReference type="InterPro" id="IPR029058">
    <property type="entry name" value="AB_hydrolase_fold"/>
</dbReference>
<feature type="domain" description="Fungal lipase-type" evidence="1">
    <location>
        <begin position="92"/>
        <end position="205"/>
    </location>
</feature>
<sequence>MRGVVFIASVLSHQIPLIMEGETKIPVPSQDIEEFKSVLGFARASYCFEGLIDWNCTTCNPELQTTDIYPVGNFDDNAFGFVAYSKPIESIVLSFRGTRNFKNWISDLRFAKPDCPFPEAPDNAKVHLGFLETWQFLKADVLDALMTLYKKYPGSKLLLTGHSLGGAVATLASADLYSSFPELVFREWRLITVGQPRYGRSDFRVGNQEFSLWFEGFPFTMHRIM</sequence>
<dbReference type="PANTHER" id="PTHR45856">
    <property type="entry name" value="ALPHA/BETA-HYDROLASES SUPERFAMILY PROTEIN"/>
    <property type="match status" value="1"/>
</dbReference>
<organism evidence="2 3">
    <name type="scientific">Boothiomyces macroporosus</name>
    <dbReference type="NCBI Taxonomy" id="261099"/>
    <lineage>
        <taxon>Eukaryota</taxon>
        <taxon>Fungi</taxon>
        <taxon>Fungi incertae sedis</taxon>
        <taxon>Chytridiomycota</taxon>
        <taxon>Chytridiomycota incertae sedis</taxon>
        <taxon>Chytridiomycetes</taxon>
        <taxon>Rhizophydiales</taxon>
        <taxon>Terramycetaceae</taxon>
        <taxon>Boothiomyces</taxon>
    </lineage>
</organism>